<dbReference type="EMBL" id="JACHXV010000010">
    <property type="protein sequence ID" value="MBB3174696.1"/>
    <property type="molecule type" value="Genomic_DNA"/>
</dbReference>
<dbReference type="Pfam" id="PF18950">
    <property type="entry name" value="DUF5694"/>
    <property type="match status" value="1"/>
</dbReference>
<dbReference type="InterPro" id="IPR043749">
    <property type="entry name" value="DUF5694"/>
</dbReference>
<name>A0A839UY51_9PROT</name>
<proteinExistence type="predicted"/>
<gene>
    <name evidence="1" type="ORF">FHR90_002542</name>
</gene>
<evidence type="ECO:0000313" key="2">
    <source>
        <dbReference type="Proteomes" id="UP000557688"/>
    </source>
</evidence>
<reference evidence="1 2" key="1">
    <citation type="submission" date="2020-08" db="EMBL/GenBank/DDBJ databases">
        <title>Genomic Encyclopedia of Type Strains, Phase III (KMG-III): the genomes of soil and plant-associated and newly described type strains.</title>
        <authorList>
            <person name="Whitman W."/>
        </authorList>
    </citation>
    <scope>NUCLEOTIDE SEQUENCE [LARGE SCALE GENOMIC DNA]</scope>
    <source>
        <strain evidence="1 2">CECT 8088</strain>
    </source>
</reference>
<sequence>MDVASATAEVERALADWPAEPGPQRRRHLAALFLAAGDPASAMVQWLSLPGPERHAGDGLDDPLVTQLRQGENKRDETVLVAVRLAVRLGLQRVWPVDDHTADSDTPLDTPGDARAYGAALSAAWQNPANRERATQEARLIADIDGPDGVLALYRALNAPGMGMVVYQSDFGAALREPSPQGYGRQYVGYWETRNLRIAANIREIVGQHPGMRLMSLIGASHRPYLEAYLDQMHDVSLDDVEALLH</sequence>
<comment type="caution">
    <text evidence="1">The sequence shown here is derived from an EMBL/GenBank/DDBJ whole genome shotgun (WGS) entry which is preliminary data.</text>
</comment>
<dbReference type="AlphaFoldDB" id="A0A839UY51"/>
<evidence type="ECO:0000313" key="1">
    <source>
        <dbReference type="EMBL" id="MBB3174696.1"/>
    </source>
</evidence>
<keyword evidence="2" id="KW-1185">Reference proteome</keyword>
<dbReference type="Proteomes" id="UP000557688">
    <property type="component" value="Unassembled WGS sequence"/>
</dbReference>
<accession>A0A839UY51</accession>
<protein>
    <submittedName>
        <fullName evidence="1">Uncharacterized protein</fullName>
    </submittedName>
</protein>
<organism evidence="1 2">
    <name type="scientific">Endobacter medicaginis</name>
    <dbReference type="NCBI Taxonomy" id="1181271"/>
    <lineage>
        <taxon>Bacteria</taxon>
        <taxon>Pseudomonadati</taxon>
        <taxon>Pseudomonadota</taxon>
        <taxon>Alphaproteobacteria</taxon>
        <taxon>Acetobacterales</taxon>
        <taxon>Acetobacteraceae</taxon>
        <taxon>Endobacter</taxon>
    </lineage>
</organism>
<dbReference type="RefSeq" id="WP_218062039.1">
    <property type="nucleotide sequence ID" value="NZ_JABXXQ010000154.1"/>
</dbReference>